<keyword evidence="6" id="KW-1185">Reference proteome</keyword>
<protein>
    <submittedName>
        <fullName evidence="7">Tetraspanin-31</fullName>
    </submittedName>
</protein>
<dbReference type="PANTHER" id="PTHR19282">
    <property type="entry name" value="TETRASPANIN"/>
    <property type="match status" value="1"/>
</dbReference>
<comment type="subcellular location">
    <subcellularLocation>
        <location evidence="1">Membrane</location>
        <topology evidence="1">Multi-pass membrane protein</topology>
    </subcellularLocation>
</comment>
<dbReference type="PANTHER" id="PTHR19282:SF452">
    <property type="entry name" value="LD03691P"/>
    <property type="match status" value="1"/>
</dbReference>
<evidence type="ECO:0000256" key="2">
    <source>
        <dbReference type="ARBA" id="ARBA00022692"/>
    </source>
</evidence>
<organism evidence="6 7">
    <name type="scientific">Plectus sambesii</name>
    <dbReference type="NCBI Taxonomy" id="2011161"/>
    <lineage>
        <taxon>Eukaryota</taxon>
        <taxon>Metazoa</taxon>
        <taxon>Ecdysozoa</taxon>
        <taxon>Nematoda</taxon>
        <taxon>Chromadorea</taxon>
        <taxon>Plectida</taxon>
        <taxon>Plectina</taxon>
        <taxon>Plectoidea</taxon>
        <taxon>Plectidae</taxon>
        <taxon>Plectus</taxon>
    </lineage>
</organism>
<dbReference type="PRINTS" id="PR00259">
    <property type="entry name" value="TMFOUR"/>
</dbReference>
<keyword evidence="4 5" id="KW-0472">Membrane</keyword>
<feature type="transmembrane region" description="Helical" evidence="5">
    <location>
        <begin position="39"/>
        <end position="64"/>
    </location>
</feature>
<evidence type="ECO:0000256" key="4">
    <source>
        <dbReference type="ARBA" id="ARBA00023136"/>
    </source>
</evidence>
<evidence type="ECO:0000256" key="1">
    <source>
        <dbReference type="ARBA" id="ARBA00004141"/>
    </source>
</evidence>
<reference evidence="7" key="1">
    <citation type="submission" date="2022-11" db="UniProtKB">
        <authorList>
            <consortium name="WormBaseParasite"/>
        </authorList>
    </citation>
    <scope>IDENTIFICATION</scope>
</reference>
<keyword evidence="2 5" id="KW-0812">Transmembrane</keyword>
<evidence type="ECO:0000313" key="7">
    <source>
        <dbReference type="WBParaSite" id="PSAMB.scaffold605size46008.g7415.t1"/>
    </source>
</evidence>
<dbReference type="Proteomes" id="UP000887566">
    <property type="component" value="Unplaced"/>
</dbReference>
<evidence type="ECO:0000256" key="5">
    <source>
        <dbReference type="SAM" id="Phobius"/>
    </source>
</evidence>
<dbReference type="Pfam" id="PF00335">
    <property type="entry name" value="Tetraspanin"/>
    <property type="match status" value="1"/>
</dbReference>
<feature type="transmembrane region" description="Helical" evidence="5">
    <location>
        <begin position="170"/>
        <end position="190"/>
    </location>
</feature>
<keyword evidence="3 5" id="KW-1133">Transmembrane helix</keyword>
<proteinExistence type="predicted"/>
<feature type="transmembrane region" description="Helical" evidence="5">
    <location>
        <begin position="12"/>
        <end position="33"/>
    </location>
</feature>
<evidence type="ECO:0000313" key="6">
    <source>
        <dbReference type="Proteomes" id="UP000887566"/>
    </source>
</evidence>
<dbReference type="GO" id="GO:0016020">
    <property type="term" value="C:membrane"/>
    <property type="evidence" value="ECO:0007669"/>
    <property type="project" value="UniProtKB-SubCell"/>
</dbReference>
<dbReference type="InterPro" id="IPR018499">
    <property type="entry name" value="Tetraspanin/Peripherin"/>
</dbReference>
<dbReference type="AlphaFoldDB" id="A0A914X2G5"/>
<name>A0A914X2G5_9BILA</name>
<dbReference type="WBParaSite" id="PSAMB.scaffold605size46008.g7415.t1">
    <property type="protein sequence ID" value="PSAMB.scaffold605size46008.g7415.t1"/>
    <property type="gene ID" value="PSAMB.scaffold605size46008.g7415"/>
</dbReference>
<feature type="transmembrane region" description="Helical" evidence="5">
    <location>
        <begin position="76"/>
        <end position="100"/>
    </location>
</feature>
<accession>A0A914X2G5</accession>
<evidence type="ECO:0000256" key="3">
    <source>
        <dbReference type="ARBA" id="ARBA00022989"/>
    </source>
</evidence>
<sequence length="206" mass="22368">MGCGGFVCTKNALIALNALYIVVAVILIGVGGYAKGASIVTSLTVVGGIIAVGVFLLLVALIGLYGTVKHHQVNLFFYMIILFCVFLVQFFIAVACLGAVNEEHIKTLVQEGWHRSRNDTLWDAEKNFNCCGLSDSTTGINCNKLPCFNDGGCSPCLAIITKRSSDNLQLAGGIGLFFSFTEILGIWLTMRYRNLKDPRADPNLYF</sequence>